<evidence type="ECO:0000313" key="3">
    <source>
        <dbReference type="Proteomes" id="UP001610334"/>
    </source>
</evidence>
<keyword evidence="3" id="KW-1185">Reference proteome</keyword>
<feature type="compositionally biased region" description="Basic residues" evidence="1">
    <location>
        <begin position="74"/>
        <end position="83"/>
    </location>
</feature>
<organism evidence="2 3">
    <name type="scientific">Aspergillus granulosus</name>
    <dbReference type="NCBI Taxonomy" id="176169"/>
    <lineage>
        <taxon>Eukaryota</taxon>
        <taxon>Fungi</taxon>
        <taxon>Dikarya</taxon>
        <taxon>Ascomycota</taxon>
        <taxon>Pezizomycotina</taxon>
        <taxon>Eurotiomycetes</taxon>
        <taxon>Eurotiomycetidae</taxon>
        <taxon>Eurotiales</taxon>
        <taxon>Aspergillaceae</taxon>
        <taxon>Aspergillus</taxon>
        <taxon>Aspergillus subgen. Nidulantes</taxon>
    </lineage>
</organism>
<evidence type="ECO:0000256" key="1">
    <source>
        <dbReference type="SAM" id="MobiDB-lite"/>
    </source>
</evidence>
<accession>A0ABR4I474</accession>
<name>A0ABR4I474_9EURO</name>
<feature type="region of interest" description="Disordered" evidence="1">
    <location>
        <begin position="63"/>
        <end position="83"/>
    </location>
</feature>
<sequence>MPYLHVKSYSCPALSRTILSPRNWCIWSASSVISAGRRNAPLGGEVYFIALFTSLVISSPPHYQPPAPDTRSLNRARHSLAVS</sequence>
<dbReference type="EMBL" id="JBFXLT010000004">
    <property type="protein sequence ID" value="KAL2821668.1"/>
    <property type="molecule type" value="Genomic_DNA"/>
</dbReference>
<reference evidence="2 3" key="1">
    <citation type="submission" date="2024-07" db="EMBL/GenBank/DDBJ databases">
        <title>Section-level genome sequencing and comparative genomics of Aspergillus sections Usti and Cavernicolus.</title>
        <authorList>
            <consortium name="Lawrence Berkeley National Laboratory"/>
            <person name="Nybo J.L."/>
            <person name="Vesth T.C."/>
            <person name="Theobald S."/>
            <person name="Frisvad J.C."/>
            <person name="Larsen T.O."/>
            <person name="Kjaerboelling I."/>
            <person name="Rothschild-Mancinelli K."/>
            <person name="Lyhne E.K."/>
            <person name="Kogle M.E."/>
            <person name="Barry K."/>
            <person name="Clum A."/>
            <person name="Na H."/>
            <person name="Ledsgaard L."/>
            <person name="Lin J."/>
            <person name="Lipzen A."/>
            <person name="Kuo A."/>
            <person name="Riley R."/>
            <person name="Mondo S."/>
            <person name="Labutti K."/>
            <person name="Haridas S."/>
            <person name="Pangalinan J."/>
            <person name="Salamov A.A."/>
            <person name="Simmons B.A."/>
            <person name="Magnuson J.K."/>
            <person name="Chen J."/>
            <person name="Drula E."/>
            <person name="Henrissat B."/>
            <person name="Wiebenga A."/>
            <person name="Lubbers R.J."/>
            <person name="Gomes A.C."/>
            <person name="Makela M.R."/>
            <person name="Stajich J."/>
            <person name="Grigoriev I.V."/>
            <person name="Mortensen U.H."/>
            <person name="De Vries R.P."/>
            <person name="Baker S.E."/>
            <person name="Andersen M.R."/>
        </authorList>
    </citation>
    <scope>NUCLEOTIDE SEQUENCE [LARGE SCALE GENOMIC DNA]</scope>
    <source>
        <strain evidence="2 3">CBS 588.65</strain>
    </source>
</reference>
<proteinExistence type="predicted"/>
<protein>
    <submittedName>
        <fullName evidence="2">Uncharacterized protein</fullName>
    </submittedName>
</protein>
<evidence type="ECO:0000313" key="2">
    <source>
        <dbReference type="EMBL" id="KAL2821668.1"/>
    </source>
</evidence>
<comment type="caution">
    <text evidence="2">The sequence shown here is derived from an EMBL/GenBank/DDBJ whole genome shotgun (WGS) entry which is preliminary data.</text>
</comment>
<dbReference type="Proteomes" id="UP001610334">
    <property type="component" value="Unassembled WGS sequence"/>
</dbReference>
<gene>
    <name evidence="2" type="ORF">BJX63DRAFT_223834</name>
</gene>